<proteinExistence type="inferred from homology"/>
<dbReference type="CDD" id="cd16027">
    <property type="entry name" value="SGSH"/>
    <property type="match status" value="1"/>
</dbReference>
<dbReference type="AlphaFoldDB" id="M5UK79"/>
<dbReference type="EMBL" id="ANOH01000147">
    <property type="protein sequence ID" value="EMI56428.1"/>
    <property type="molecule type" value="Genomic_DNA"/>
</dbReference>
<evidence type="ECO:0000256" key="2">
    <source>
        <dbReference type="ARBA" id="ARBA00022801"/>
    </source>
</evidence>
<keyword evidence="7" id="KW-1185">Reference proteome</keyword>
<feature type="domain" description="3-keto-alpha-glucoside-1,2-lyase/3-keto-2-hydroxy-glucal hydratase" evidence="5">
    <location>
        <begin position="435"/>
        <end position="613"/>
    </location>
</feature>
<dbReference type="Proteomes" id="UP000011885">
    <property type="component" value="Unassembled WGS sequence"/>
</dbReference>
<dbReference type="InterPro" id="IPR017850">
    <property type="entry name" value="Alkaline_phosphatase_core_sf"/>
</dbReference>
<evidence type="ECO:0000259" key="5">
    <source>
        <dbReference type="Pfam" id="PF06439"/>
    </source>
</evidence>
<feature type="signal peptide" evidence="3">
    <location>
        <begin position="1"/>
        <end position="32"/>
    </location>
</feature>
<keyword evidence="2" id="KW-0378">Hydrolase</keyword>
<dbReference type="PANTHER" id="PTHR42693">
    <property type="entry name" value="ARYLSULFATASE FAMILY MEMBER"/>
    <property type="match status" value="1"/>
</dbReference>
<organism evidence="6 7">
    <name type="scientific">Rhodopirellula sallentina SM41</name>
    <dbReference type="NCBI Taxonomy" id="1263870"/>
    <lineage>
        <taxon>Bacteria</taxon>
        <taxon>Pseudomonadati</taxon>
        <taxon>Planctomycetota</taxon>
        <taxon>Planctomycetia</taxon>
        <taxon>Pirellulales</taxon>
        <taxon>Pirellulaceae</taxon>
        <taxon>Rhodopirellula</taxon>
    </lineage>
</organism>
<dbReference type="RefSeq" id="WP_008677310.1">
    <property type="nucleotide sequence ID" value="NZ_ANOH01000147.1"/>
</dbReference>
<reference evidence="6 7" key="1">
    <citation type="journal article" date="2013" name="Mar. Genomics">
        <title>Expression of sulfatases in Rhodopirellula baltica and the diversity of sulfatases in the genus Rhodopirellula.</title>
        <authorList>
            <person name="Wegner C.E."/>
            <person name="Richter-Heitmann T."/>
            <person name="Klindworth A."/>
            <person name="Klockow C."/>
            <person name="Richter M."/>
            <person name="Achstetter T."/>
            <person name="Glockner F.O."/>
            <person name="Harder J."/>
        </authorList>
    </citation>
    <scope>NUCLEOTIDE SEQUENCE [LARGE SCALE GENOMIC DNA]</scope>
    <source>
        <strain evidence="6 7">SM41</strain>
    </source>
</reference>
<dbReference type="SUPFAM" id="SSF53649">
    <property type="entry name" value="Alkaline phosphatase-like"/>
    <property type="match status" value="1"/>
</dbReference>
<feature type="chain" id="PRO_5004073161" evidence="3">
    <location>
        <begin position="33"/>
        <end position="1117"/>
    </location>
</feature>
<comment type="similarity">
    <text evidence="1">Belongs to the sulfatase family.</text>
</comment>
<dbReference type="Gene3D" id="3.40.720.10">
    <property type="entry name" value="Alkaline Phosphatase, subunit A"/>
    <property type="match status" value="1"/>
</dbReference>
<evidence type="ECO:0000259" key="4">
    <source>
        <dbReference type="Pfam" id="PF00884"/>
    </source>
</evidence>
<protein>
    <submittedName>
        <fullName evidence="6">Sulfatase atsG</fullName>
    </submittedName>
</protein>
<name>M5UK79_9BACT</name>
<dbReference type="InterPro" id="IPR000917">
    <property type="entry name" value="Sulfatase_N"/>
</dbReference>
<dbReference type="PANTHER" id="PTHR42693:SF53">
    <property type="entry name" value="ENDO-4-O-SULFATASE"/>
    <property type="match status" value="1"/>
</dbReference>
<evidence type="ECO:0000313" key="7">
    <source>
        <dbReference type="Proteomes" id="UP000011885"/>
    </source>
</evidence>
<gene>
    <name evidence="6" type="ORF">RSSM_02124</name>
</gene>
<dbReference type="Pfam" id="PF00884">
    <property type="entry name" value="Sulfatase"/>
    <property type="match status" value="1"/>
</dbReference>
<dbReference type="InterPro" id="IPR050738">
    <property type="entry name" value="Sulfatase"/>
</dbReference>
<dbReference type="Gene3D" id="2.60.120.560">
    <property type="entry name" value="Exo-inulinase, domain 1"/>
    <property type="match status" value="2"/>
</dbReference>
<evidence type="ECO:0000256" key="1">
    <source>
        <dbReference type="ARBA" id="ARBA00008779"/>
    </source>
</evidence>
<keyword evidence="3" id="KW-0732">Signal</keyword>
<evidence type="ECO:0000313" key="6">
    <source>
        <dbReference type="EMBL" id="EMI56428.1"/>
    </source>
</evidence>
<sequence>MVLKLLCHPNFSRFVRTFVVLLCVHASVCAVADDQSEDAKKNQEDWITLFNGKDLSGWTPKIRGHELGVNYADTFRVRDGLLVVTYEDYQKSDSTSIDSGKPNQFDKFGHLFYKDTFSHYLLRIEYRFVGEQIAGGPGWAYRNNGLMLHGQDPRLMTLNQKFPVSIEVQLLGGNGTDARTNLNLCTPGTNVVLNGSLFKPHCTSSNSDTYHGDQWVTAEIEVRGNEIVRHRLKGRTVLEYSNPQYDPRDPEAAALIVDDQLMLDRGTISIQSESHPTEFRKIELLNLEGSVDSEAIGGSDATPLDQAIDRFVGNWAIRFPDGAAGWMSLQKDAGELSGELWTVGAPKKLTDVDVVDSTLQYRHQRAFGEPEYPGGPPTGKKEPRLHLATIHENQLSVVVQPSKSNPDGPTLSYTGTRLAALPPKPDLKRVTFGEPIVLFNGKDLTGWELTNSAQENRWKVVDGVMVNETPKTSFNPFARYGNLRTEEEFEDFNLTLDFNVPPGGNSGIYLRGRYEVQVVDRDSRMQGIIGVGSLFNRINPKLNAGKPGGQWQNYDITLVDRHLTVVLNGEKVIDNEPIAGCTNGALDADESKPGPIYLQGDHTSVQYRNIVLRPVTKNDNHPECCAPQPETQAKSNRPNIIWLMAEDMGLDLECYGTAGVQTPHLNRLATEGTLYTHAYCSNPICSPNRSAMMVGVDQTRTNSQHHRSNRDVPLRSPYKPITSFLRQSGYTCLLGHSTVMAGGTKIDCNFRTDETGPYDGVENFGLFDKKADFTAADQPFFSQIQLKVTHRGDWWNDVRRQSDDPVDCDHVVLPPFFADTPEIRYDWATYLDTVEYMDNEVGTLMQSLKDQGLDKNTVVIFIADNGRCNLRGKGYLHESGIHVPMIVWGPGIVSEGNVVDELVCTTDISASVLHLAGVDLPQYMTASPFIGVDAPNYREYVRSARDIWDEIDECSRSITTKRFKYIQNHMPDVPWDAHQAYLDLNRPAVHVMRRLAREGKLSPAELTFFADQKPAEELFDLSRDPDEMHNLATDPEYAAVLAELRTRESEWTSANEDFGLADLHQREPEIGLAGELARDGVRDNEPELWKRLESGELMATQEWMKRYKKKAKRPNKK</sequence>
<evidence type="ECO:0000256" key="3">
    <source>
        <dbReference type="SAM" id="SignalP"/>
    </source>
</evidence>
<dbReference type="Pfam" id="PF06439">
    <property type="entry name" value="3keto-disac_hyd"/>
    <property type="match status" value="2"/>
</dbReference>
<dbReference type="InterPro" id="IPR010496">
    <property type="entry name" value="AL/BT2_dom"/>
</dbReference>
<feature type="domain" description="3-keto-alpha-glucoside-1,2-lyase/3-keto-2-hydroxy-glucal hydratase" evidence="5">
    <location>
        <begin position="45"/>
        <end position="284"/>
    </location>
</feature>
<feature type="domain" description="Sulfatase N-terminal" evidence="4">
    <location>
        <begin position="638"/>
        <end position="918"/>
    </location>
</feature>
<dbReference type="GO" id="GO:0004065">
    <property type="term" value="F:arylsulfatase activity"/>
    <property type="evidence" value="ECO:0007669"/>
    <property type="project" value="TreeGrafter"/>
</dbReference>
<dbReference type="PATRIC" id="fig|1263870.3.peg.2265"/>
<accession>M5UK79</accession>
<comment type="caution">
    <text evidence="6">The sequence shown here is derived from an EMBL/GenBank/DDBJ whole genome shotgun (WGS) entry which is preliminary data.</text>
</comment>